<protein>
    <submittedName>
        <fullName evidence="1">Uncharacterized protein</fullName>
    </submittedName>
</protein>
<dbReference type="HOGENOM" id="CLU_3186166_0_0_7"/>
<reference evidence="1 2" key="1">
    <citation type="journal article" date="2011" name="J. Bacteriol.">
        <title>Genome sequence of the halotolerant marine bacterium Myxococcus fulvus HW-1.</title>
        <authorList>
            <person name="Li Z.F."/>
            <person name="Li X."/>
            <person name="Liu H."/>
            <person name="Liu X."/>
            <person name="Han K."/>
            <person name="Wu Z.H."/>
            <person name="Hu W."/>
            <person name="Li F.F."/>
            <person name="Li Y.Z."/>
        </authorList>
    </citation>
    <scope>NUCLEOTIDE SEQUENCE [LARGE SCALE GENOMIC DNA]</scope>
    <source>
        <strain evidence="2">ATCC BAA-855 / HW-1</strain>
    </source>
</reference>
<organism evidence="1 2">
    <name type="scientific">Myxococcus fulvus (strain ATCC BAA-855 / HW-1)</name>
    <dbReference type="NCBI Taxonomy" id="483219"/>
    <lineage>
        <taxon>Bacteria</taxon>
        <taxon>Pseudomonadati</taxon>
        <taxon>Myxococcota</taxon>
        <taxon>Myxococcia</taxon>
        <taxon>Myxococcales</taxon>
        <taxon>Cystobacterineae</taxon>
        <taxon>Myxococcaceae</taxon>
        <taxon>Myxococcus</taxon>
    </lineage>
</organism>
<name>F8CAV7_MYXFH</name>
<dbReference type="AlphaFoldDB" id="F8CAV7"/>
<gene>
    <name evidence="1" type="ordered locus">LILAB_26335</name>
</gene>
<evidence type="ECO:0000313" key="2">
    <source>
        <dbReference type="Proteomes" id="UP000000488"/>
    </source>
</evidence>
<dbReference type="EMBL" id="CP002830">
    <property type="protein sequence ID" value="AEI67159.1"/>
    <property type="molecule type" value="Genomic_DNA"/>
</dbReference>
<proteinExistence type="predicted"/>
<dbReference type="Proteomes" id="UP000000488">
    <property type="component" value="Chromosome"/>
</dbReference>
<evidence type="ECO:0000313" key="1">
    <source>
        <dbReference type="EMBL" id="AEI67159.1"/>
    </source>
</evidence>
<accession>F8CAV7</accession>
<sequence>MRVAGFNRLVPHKARTFEGAPGLQGASLRAVLGESDSVQCALTTAG</sequence>
<dbReference type="KEGG" id="mfu:LILAB_26335"/>